<name>A0A9N8WGV3_FUNMO</name>
<reference evidence="2" key="1">
    <citation type="submission" date="2021-06" db="EMBL/GenBank/DDBJ databases">
        <authorList>
            <person name="Kallberg Y."/>
            <person name="Tangrot J."/>
            <person name="Rosling A."/>
        </authorList>
    </citation>
    <scope>NUCLEOTIDE SEQUENCE</scope>
    <source>
        <strain evidence="2">87-6 pot B 2015</strain>
    </source>
</reference>
<dbReference type="Pfam" id="PF07534">
    <property type="entry name" value="TLD"/>
    <property type="match status" value="1"/>
</dbReference>
<organism evidence="2 3">
    <name type="scientific">Funneliformis mosseae</name>
    <name type="common">Endomycorrhizal fungus</name>
    <name type="synonym">Glomus mosseae</name>
    <dbReference type="NCBI Taxonomy" id="27381"/>
    <lineage>
        <taxon>Eukaryota</taxon>
        <taxon>Fungi</taxon>
        <taxon>Fungi incertae sedis</taxon>
        <taxon>Mucoromycota</taxon>
        <taxon>Glomeromycotina</taxon>
        <taxon>Glomeromycetes</taxon>
        <taxon>Glomerales</taxon>
        <taxon>Glomeraceae</taxon>
        <taxon>Funneliformis</taxon>
    </lineage>
</organism>
<dbReference type="InterPro" id="IPR006571">
    <property type="entry name" value="TLDc_dom"/>
</dbReference>
<gene>
    <name evidence="2" type="ORF">FMOSSE_LOCUS3453</name>
</gene>
<sequence length="307" mass="35227">MSLKNTLNQIIPHIRFFEIPSKDFYLKVWPFKKVLSQAFVEDILSFHMTSALPNQITLIPRHGRITVDSTIINSKHTAILNNWIQREDANAKISNDSKYDFTLIYRGSRDGFDSNPVICSCKGGNKATLLIIKISDDDETILGGYNPIGWKYNNNFYDQWASTSESFIFSFKKDLTNAKISRVLNGSKAIYESSAFKFNFGNSDLVVNHKNKGGTCKKRHYESSILDSENFMFEEMEHAKIRSFDISNKDQPAVFKNQDNDFKRLEKSPFGNQQFQQVTFLINQKNLADEILKFEFNDSSLQGCGQT</sequence>
<dbReference type="PROSITE" id="PS51886">
    <property type="entry name" value="TLDC"/>
    <property type="match status" value="1"/>
</dbReference>
<evidence type="ECO:0000313" key="3">
    <source>
        <dbReference type="Proteomes" id="UP000789375"/>
    </source>
</evidence>
<protein>
    <submittedName>
        <fullName evidence="2">3536_t:CDS:1</fullName>
    </submittedName>
</protein>
<feature type="domain" description="TLDc" evidence="1">
    <location>
        <begin position="70"/>
        <end position="242"/>
    </location>
</feature>
<dbReference type="AlphaFoldDB" id="A0A9N8WGV3"/>
<evidence type="ECO:0000259" key="1">
    <source>
        <dbReference type="PROSITE" id="PS51886"/>
    </source>
</evidence>
<dbReference type="Proteomes" id="UP000789375">
    <property type="component" value="Unassembled WGS sequence"/>
</dbReference>
<keyword evidence="3" id="KW-1185">Reference proteome</keyword>
<dbReference type="EMBL" id="CAJVPP010000516">
    <property type="protein sequence ID" value="CAG8489448.1"/>
    <property type="molecule type" value="Genomic_DNA"/>
</dbReference>
<comment type="caution">
    <text evidence="2">The sequence shown here is derived from an EMBL/GenBank/DDBJ whole genome shotgun (WGS) entry which is preliminary data.</text>
</comment>
<proteinExistence type="predicted"/>
<accession>A0A9N8WGV3</accession>
<evidence type="ECO:0000313" key="2">
    <source>
        <dbReference type="EMBL" id="CAG8489448.1"/>
    </source>
</evidence>